<feature type="domain" description="Rho-GAP" evidence="4">
    <location>
        <begin position="121"/>
        <end position="318"/>
    </location>
</feature>
<dbReference type="InterPro" id="IPR000198">
    <property type="entry name" value="RhoGAP_dom"/>
</dbReference>
<dbReference type="EMBL" id="JBAMIC010000002">
    <property type="protein sequence ID" value="KAK7112493.1"/>
    <property type="molecule type" value="Genomic_DNA"/>
</dbReference>
<dbReference type="PANTHER" id="PTHR15228">
    <property type="entry name" value="SPERMATHECAL PHYSIOLOGY VARIANT"/>
    <property type="match status" value="1"/>
</dbReference>
<dbReference type="Pfam" id="PF00169">
    <property type="entry name" value="PH"/>
    <property type="match status" value="1"/>
</dbReference>
<comment type="caution">
    <text evidence="5">The sequence shown here is derived from an EMBL/GenBank/DDBJ whole genome shotgun (WGS) entry which is preliminary data.</text>
</comment>
<evidence type="ECO:0000313" key="5">
    <source>
        <dbReference type="EMBL" id="KAK7112493.1"/>
    </source>
</evidence>
<dbReference type="InterPro" id="IPR008936">
    <property type="entry name" value="Rho_GTPase_activation_prot"/>
</dbReference>
<name>A0AAN9BV57_9CAEN</name>
<accession>A0AAN9BV57</accession>
<feature type="domain" description="PH" evidence="3">
    <location>
        <begin position="11"/>
        <end position="111"/>
    </location>
</feature>
<dbReference type="PROSITE" id="PS50003">
    <property type="entry name" value="PH_DOMAIN"/>
    <property type="match status" value="1"/>
</dbReference>
<feature type="region of interest" description="Disordered" evidence="2">
    <location>
        <begin position="321"/>
        <end position="343"/>
    </location>
</feature>
<dbReference type="PROSITE" id="PS50238">
    <property type="entry name" value="RHOGAP"/>
    <property type="match status" value="1"/>
</dbReference>
<dbReference type="GO" id="GO:0051056">
    <property type="term" value="P:regulation of small GTPase mediated signal transduction"/>
    <property type="evidence" value="ECO:0007669"/>
    <property type="project" value="UniProtKB-ARBA"/>
</dbReference>
<dbReference type="Gene3D" id="1.10.555.10">
    <property type="entry name" value="Rho GTPase activation protein"/>
    <property type="match status" value="1"/>
</dbReference>
<dbReference type="GO" id="GO:0007165">
    <property type="term" value="P:signal transduction"/>
    <property type="evidence" value="ECO:0007669"/>
    <property type="project" value="InterPro"/>
</dbReference>
<feature type="compositionally biased region" description="Polar residues" evidence="2">
    <location>
        <begin position="533"/>
        <end position="560"/>
    </location>
</feature>
<dbReference type="InterPro" id="IPR001849">
    <property type="entry name" value="PH_domain"/>
</dbReference>
<dbReference type="PANTHER" id="PTHR15228:SF24">
    <property type="entry name" value="RHO-GAP DOMAIN-CONTAINING PROTEIN"/>
    <property type="match status" value="1"/>
</dbReference>
<feature type="compositionally biased region" description="Basic and acidic residues" evidence="2">
    <location>
        <begin position="472"/>
        <end position="481"/>
    </location>
</feature>
<dbReference type="Pfam" id="PF00620">
    <property type="entry name" value="RhoGAP"/>
    <property type="match status" value="1"/>
</dbReference>
<sequence>MEEPGLKFILGKPLRGWLRRQGGMMRGWQRRFFVLQENCLFAFTREDDTRVSHTYLLDDYQLKEVPTSCDDPDKFAFELVSEKSNGDSVTLCAASDEERKEWVKALCYHIYSGKGGAIFGTPLEVTMKHEHQHGRNVPYILKACVEHLDKYAMEAEGIFRLAGRAGLLKELRAKFETGQRPSLEDVDVHTVASLLKAYLREMPESLVPPNLYQRAMNCAMRYADASSAEARAAEVALLAKLLEELPDVKYTTLAFICRFLHRLAANSDKTKMDTRNLSLVFGPNLIRHMDNNPELMMLTADLTQHLAYMIIQHCPDVLPLRSDREGVPSKSQSSNSPHLRKKNPVLNAVATADLLRLSQPVDVSDPSLLIPATRPNALGDLAGLDFTSQQGEVFDNSQTASPSTGSFVFVSDHFEGRRDGSTSSEASGGQGTLERGLTGIRGPKPIPPKRTKSRTLRSRRSAVGPPSPKSPEPSRHLDSGDILKALSTSGHIQGNDSQSTEGDDGFPAATSRSSPGETRKPAPNEGKGGGENTDPQTDIKQKTGTSKFYVSTDASASDSKGINGDVTFVSGGSKSQQTEGTSDVKAEATSSDNSSRCSRSTGKVGPSHSDLEVQVTALKTELINNKQRSDRLVNALKSQLTEIRSKYEARISSLEKQHRRQVLDLTTKLDAERNARAEAVERTVNLQAQLYKYKLQYGELRDSQ</sequence>
<dbReference type="SMART" id="SM00324">
    <property type="entry name" value="RhoGAP"/>
    <property type="match status" value="1"/>
</dbReference>
<proteinExistence type="predicted"/>
<evidence type="ECO:0000256" key="2">
    <source>
        <dbReference type="SAM" id="MobiDB-lite"/>
    </source>
</evidence>
<feature type="compositionally biased region" description="Low complexity" evidence="2">
    <location>
        <begin position="590"/>
        <end position="600"/>
    </location>
</feature>
<dbReference type="InterPro" id="IPR051025">
    <property type="entry name" value="RhoGAP"/>
</dbReference>
<evidence type="ECO:0000313" key="6">
    <source>
        <dbReference type="Proteomes" id="UP001374579"/>
    </source>
</evidence>
<dbReference type="InterPro" id="IPR011993">
    <property type="entry name" value="PH-like_dom_sf"/>
</dbReference>
<feature type="region of interest" description="Disordered" evidence="2">
    <location>
        <begin position="415"/>
        <end position="609"/>
    </location>
</feature>
<feature type="compositionally biased region" description="Basic residues" evidence="2">
    <location>
        <begin position="447"/>
        <end position="460"/>
    </location>
</feature>
<dbReference type="SMART" id="SM00233">
    <property type="entry name" value="PH"/>
    <property type="match status" value="1"/>
</dbReference>
<dbReference type="SUPFAM" id="SSF50729">
    <property type="entry name" value="PH domain-like"/>
    <property type="match status" value="1"/>
</dbReference>
<feature type="compositionally biased region" description="Polar residues" evidence="2">
    <location>
        <begin position="570"/>
        <end position="581"/>
    </location>
</feature>
<dbReference type="AlphaFoldDB" id="A0AAN9BV57"/>
<dbReference type="Proteomes" id="UP001374579">
    <property type="component" value="Unassembled WGS sequence"/>
</dbReference>
<evidence type="ECO:0000256" key="1">
    <source>
        <dbReference type="ARBA" id="ARBA00022468"/>
    </source>
</evidence>
<dbReference type="GO" id="GO:0005096">
    <property type="term" value="F:GTPase activator activity"/>
    <property type="evidence" value="ECO:0007669"/>
    <property type="project" value="UniProtKB-KW"/>
</dbReference>
<feature type="compositionally biased region" description="Polar residues" evidence="2">
    <location>
        <begin position="486"/>
        <end position="500"/>
    </location>
</feature>
<dbReference type="Gene3D" id="2.30.29.30">
    <property type="entry name" value="Pleckstrin-homology domain (PH domain)/Phosphotyrosine-binding domain (PTB)"/>
    <property type="match status" value="1"/>
</dbReference>
<organism evidence="5 6">
    <name type="scientific">Littorina saxatilis</name>
    <dbReference type="NCBI Taxonomy" id="31220"/>
    <lineage>
        <taxon>Eukaryota</taxon>
        <taxon>Metazoa</taxon>
        <taxon>Spiralia</taxon>
        <taxon>Lophotrochozoa</taxon>
        <taxon>Mollusca</taxon>
        <taxon>Gastropoda</taxon>
        <taxon>Caenogastropoda</taxon>
        <taxon>Littorinimorpha</taxon>
        <taxon>Littorinoidea</taxon>
        <taxon>Littorinidae</taxon>
        <taxon>Littorina</taxon>
    </lineage>
</organism>
<protein>
    <submittedName>
        <fullName evidence="5">Uncharacterized protein</fullName>
    </submittedName>
</protein>
<dbReference type="SUPFAM" id="SSF48350">
    <property type="entry name" value="GTPase activation domain, GAP"/>
    <property type="match status" value="1"/>
</dbReference>
<evidence type="ECO:0000259" key="3">
    <source>
        <dbReference type="PROSITE" id="PS50003"/>
    </source>
</evidence>
<reference evidence="5 6" key="1">
    <citation type="submission" date="2024-02" db="EMBL/GenBank/DDBJ databases">
        <title>Chromosome-scale genome assembly of the rough periwinkle Littorina saxatilis.</title>
        <authorList>
            <person name="De Jode A."/>
            <person name="Faria R."/>
            <person name="Formenti G."/>
            <person name="Sims Y."/>
            <person name="Smith T.P."/>
            <person name="Tracey A."/>
            <person name="Wood J.M.D."/>
            <person name="Zagrodzka Z.B."/>
            <person name="Johannesson K."/>
            <person name="Butlin R.K."/>
            <person name="Leder E.H."/>
        </authorList>
    </citation>
    <scope>NUCLEOTIDE SEQUENCE [LARGE SCALE GENOMIC DNA]</scope>
    <source>
        <strain evidence="5">Snail1</strain>
        <tissue evidence="5">Muscle</tissue>
    </source>
</reference>
<evidence type="ECO:0000259" key="4">
    <source>
        <dbReference type="PROSITE" id="PS50238"/>
    </source>
</evidence>
<keyword evidence="6" id="KW-1185">Reference proteome</keyword>
<keyword evidence="1" id="KW-0343">GTPase activation</keyword>
<gene>
    <name evidence="5" type="ORF">V1264_011943</name>
</gene>